<dbReference type="SUPFAM" id="SSF117396">
    <property type="entry name" value="TM1631-like"/>
    <property type="match status" value="1"/>
</dbReference>
<dbReference type="PANTHER" id="PTHR30348">
    <property type="entry name" value="UNCHARACTERIZED PROTEIN YECE"/>
    <property type="match status" value="1"/>
</dbReference>
<dbReference type="EMBL" id="CADCVO010000218">
    <property type="protein sequence ID" value="CAA9484824.1"/>
    <property type="molecule type" value="Genomic_DNA"/>
</dbReference>
<dbReference type="Pfam" id="PF01904">
    <property type="entry name" value="DUF72"/>
    <property type="match status" value="1"/>
</dbReference>
<dbReference type="Gene3D" id="3.20.20.410">
    <property type="entry name" value="Protein of unknown function UPF0759"/>
    <property type="match status" value="1"/>
</dbReference>
<name>A0A6J4RZ04_9ACTN</name>
<evidence type="ECO:0000313" key="1">
    <source>
        <dbReference type="EMBL" id="CAA9484824.1"/>
    </source>
</evidence>
<feature type="non-terminal residue" evidence="1">
    <location>
        <position position="104"/>
    </location>
</feature>
<protein>
    <recommendedName>
        <fullName evidence="2">DUF72 domain-containing protein</fullName>
    </recommendedName>
</protein>
<dbReference type="InterPro" id="IPR002763">
    <property type="entry name" value="DUF72"/>
</dbReference>
<reference evidence="1" key="1">
    <citation type="submission" date="2020-02" db="EMBL/GenBank/DDBJ databases">
        <authorList>
            <person name="Meier V. D."/>
        </authorList>
    </citation>
    <scope>NUCLEOTIDE SEQUENCE</scope>
    <source>
        <strain evidence="1">AVDCRST_MAG13</strain>
    </source>
</reference>
<dbReference type="InterPro" id="IPR036520">
    <property type="entry name" value="UPF0759_sf"/>
</dbReference>
<dbReference type="AlphaFoldDB" id="A0A6J4RZ04"/>
<accession>A0A6J4RZ04</accession>
<proteinExistence type="predicted"/>
<organism evidence="1">
    <name type="scientific">uncultured Solirubrobacteraceae bacterium</name>
    <dbReference type="NCBI Taxonomy" id="1162706"/>
    <lineage>
        <taxon>Bacteria</taxon>
        <taxon>Bacillati</taxon>
        <taxon>Actinomycetota</taxon>
        <taxon>Thermoleophilia</taxon>
        <taxon>Solirubrobacterales</taxon>
        <taxon>Solirubrobacteraceae</taxon>
        <taxon>environmental samples</taxon>
    </lineage>
</organism>
<gene>
    <name evidence="1" type="ORF">AVDCRST_MAG13-1372</name>
</gene>
<sequence>MAGRIRIGCSGWVYRDWRGVLYPPRLPQARWPERYAEVFDTVEVNSTFYRLARPEVVERWVAATPPGFLFTVKASQYLTHFSRLRDLDRGVDRFYAGIAPLVGS</sequence>
<dbReference type="PANTHER" id="PTHR30348:SF4">
    <property type="entry name" value="DUF72 DOMAIN-CONTAINING PROTEIN"/>
    <property type="match status" value="1"/>
</dbReference>
<evidence type="ECO:0008006" key="2">
    <source>
        <dbReference type="Google" id="ProtNLM"/>
    </source>
</evidence>